<evidence type="ECO:0000259" key="2">
    <source>
        <dbReference type="Pfam" id="PF13439"/>
    </source>
</evidence>
<evidence type="ECO:0000259" key="1">
    <source>
        <dbReference type="Pfam" id="PF00534"/>
    </source>
</evidence>
<dbReference type="Pfam" id="PF00534">
    <property type="entry name" value="Glycos_transf_1"/>
    <property type="match status" value="1"/>
</dbReference>
<dbReference type="Gene3D" id="3.40.50.2000">
    <property type="entry name" value="Glycogen Phosphorylase B"/>
    <property type="match status" value="2"/>
</dbReference>
<dbReference type="AlphaFoldDB" id="A0A7C1AVN6"/>
<protein>
    <submittedName>
        <fullName evidence="3">Glycosyltransferase family 1 protein</fullName>
    </submittedName>
</protein>
<dbReference type="CDD" id="cd03801">
    <property type="entry name" value="GT4_PimA-like"/>
    <property type="match status" value="1"/>
</dbReference>
<dbReference type="InterPro" id="IPR001296">
    <property type="entry name" value="Glyco_trans_1"/>
</dbReference>
<dbReference type="SUPFAM" id="SSF53756">
    <property type="entry name" value="UDP-Glycosyltransferase/glycogen phosphorylase"/>
    <property type="match status" value="1"/>
</dbReference>
<dbReference type="EMBL" id="DQZW01000024">
    <property type="protein sequence ID" value="HDL89371.1"/>
    <property type="molecule type" value="Genomic_DNA"/>
</dbReference>
<accession>A0A7C1AVN6</accession>
<feature type="domain" description="Glycosyltransferase subfamily 4-like N-terminal" evidence="2">
    <location>
        <begin position="17"/>
        <end position="172"/>
    </location>
</feature>
<name>A0A7C1AVN6_9BACT</name>
<reference evidence="3" key="1">
    <citation type="journal article" date="2020" name="mSystems">
        <title>Genome- and Community-Level Interaction Insights into Carbon Utilization and Element Cycling Functions of Hydrothermarchaeota in Hydrothermal Sediment.</title>
        <authorList>
            <person name="Zhou Z."/>
            <person name="Liu Y."/>
            <person name="Xu W."/>
            <person name="Pan J."/>
            <person name="Luo Z.H."/>
            <person name="Li M."/>
        </authorList>
    </citation>
    <scope>NUCLEOTIDE SEQUENCE [LARGE SCALE GENOMIC DNA]</scope>
    <source>
        <strain evidence="3">HyVt-19</strain>
    </source>
</reference>
<dbReference type="GO" id="GO:0016757">
    <property type="term" value="F:glycosyltransferase activity"/>
    <property type="evidence" value="ECO:0007669"/>
    <property type="project" value="InterPro"/>
</dbReference>
<dbReference type="PANTHER" id="PTHR12526">
    <property type="entry name" value="GLYCOSYLTRANSFERASE"/>
    <property type="match status" value="1"/>
</dbReference>
<feature type="domain" description="Glycosyl transferase family 1" evidence="1">
    <location>
        <begin position="182"/>
        <end position="348"/>
    </location>
</feature>
<proteinExistence type="predicted"/>
<comment type="caution">
    <text evidence="3">The sequence shown here is derived from an EMBL/GenBank/DDBJ whole genome shotgun (WGS) entry which is preliminary data.</text>
</comment>
<evidence type="ECO:0000313" key="3">
    <source>
        <dbReference type="EMBL" id="HDL89371.1"/>
    </source>
</evidence>
<sequence length="379" mass="43459">MTFRIFHLFTHSSITRGGAVQGIELAKLQQERGHQVVCLFHKSPFRRLHFTLNQPFPFPVYHRDMKNPLSYIWFARFITRVQPHIIHCHRNLALLFGFFSLRWLSSVRKTVLVINRGTTYPLPNLVVKQVFKSDGLDHVIAVSRAVKEALIRQDGIDADKISVIYGSFDPSRFYPERKCQIFRNEFKIPESVPVISTVCAIDRRKGLEYFLMAAEMVLKEIPHSRFFIVGNIDDPEYYKKLRTLVEEKGLEGHVVFTRHRSDIPDILACSDLSVSASVEGEGITGALRESLAMKKPVVATNVSGNSELIQAGVTGWLVRPKDAVVLAKAILEAISNRQEAHRRAEKGYRLVRKLCSPERRYTDVMKLYEKLISLREQEL</sequence>
<dbReference type="Pfam" id="PF13439">
    <property type="entry name" value="Glyco_transf_4"/>
    <property type="match status" value="1"/>
</dbReference>
<dbReference type="Proteomes" id="UP000886355">
    <property type="component" value="Unassembled WGS sequence"/>
</dbReference>
<dbReference type="InterPro" id="IPR028098">
    <property type="entry name" value="Glyco_trans_4-like_N"/>
</dbReference>
<organism evidence="3">
    <name type="scientific">Thermodesulforhabdus norvegica</name>
    <dbReference type="NCBI Taxonomy" id="39841"/>
    <lineage>
        <taxon>Bacteria</taxon>
        <taxon>Pseudomonadati</taxon>
        <taxon>Thermodesulfobacteriota</taxon>
        <taxon>Syntrophobacteria</taxon>
        <taxon>Syntrophobacterales</taxon>
        <taxon>Thermodesulforhabdaceae</taxon>
        <taxon>Thermodesulforhabdus</taxon>
    </lineage>
</organism>
<gene>
    <name evidence="3" type="ORF">ENG14_00525</name>
</gene>